<accession>A0AAN5I579</accession>
<sequence length="86" mass="9864">KMEKSHRPLNSREKRRYECPANPNHCLSDSISYFLTNASDAASALIFCCSVGMFFFRYSFASVNAFIEREKIASSHLKNVLPLYHV</sequence>
<dbReference type="Proteomes" id="UP001328107">
    <property type="component" value="Unassembled WGS sequence"/>
</dbReference>
<name>A0AAN5I579_9BILA</name>
<evidence type="ECO:0000313" key="2">
    <source>
        <dbReference type="EMBL" id="GMR51825.1"/>
    </source>
</evidence>
<dbReference type="EMBL" id="BTRK01000005">
    <property type="protein sequence ID" value="GMR51825.1"/>
    <property type="molecule type" value="Genomic_DNA"/>
</dbReference>
<keyword evidence="1" id="KW-0812">Transmembrane</keyword>
<keyword evidence="1" id="KW-0472">Membrane</keyword>
<comment type="caution">
    <text evidence="2">The sequence shown here is derived from an EMBL/GenBank/DDBJ whole genome shotgun (WGS) entry which is preliminary data.</text>
</comment>
<protein>
    <submittedName>
        <fullName evidence="2">Uncharacterized protein</fullName>
    </submittedName>
</protein>
<gene>
    <name evidence="2" type="ORF">PMAYCL1PPCAC_22020</name>
</gene>
<reference evidence="3" key="1">
    <citation type="submission" date="2022-10" db="EMBL/GenBank/DDBJ databases">
        <title>Genome assembly of Pristionchus species.</title>
        <authorList>
            <person name="Yoshida K."/>
            <person name="Sommer R.J."/>
        </authorList>
    </citation>
    <scope>NUCLEOTIDE SEQUENCE [LARGE SCALE GENOMIC DNA]</scope>
    <source>
        <strain evidence="3">RS5460</strain>
    </source>
</reference>
<keyword evidence="1" id="KW-1133">Transmembrane helix</keyword>
<evidence type="ECO:0000256" key="1">
    <source>
        <dbReference type="SAM" id="Phobius"/>
    </source>
</evidence>
<feature type="non-terminal residue" evidence="2">
    <location>
        <position position="1"/>
    </location>
</feature>
<organism evidence="2 3">
    <name type="scientific">Pristionchus mayeri</name>
    <dbReference type="NCBI Taxonomy" id="1317129"/>
    <lineage>
        <taxon>Eukaryota</taxon>
        <taxon>Metazoa</taxon>
        <taxon>Ecdysozoa</taxon>
        <taxon>Nematoda</taxon>
        <taxon>Chromadorea</taxon>
        <taxon>Rhabditida</taxon>
        <taxon>Rhabditina</taxon>
        <taxon>Diplogasteromorpha</taxon>
        <taxon>Diplogasteroidea</taxon>
        <taxon>Neodiplogasteridae</taxon>
        <taxon>Pristionchus</taxon>
    </lineage>
</organism>
<dbReference type="AlphaFoldDB" id="A0AAN5I579"/>
<feature type="transmembrane region" description="Helical" evidence="1">
    <location>
        <begin position="41"/>
        <end position="60"/>
    </location>
</feature>
<keyword evidence="3" id="KW-1185">Reference proteome</keyword>
<proteinExistence type="predicted"/>
<evidence type="ECO:0000313" key="3">
    <source>
        <dbReference type="Proteomes" id="UP001328107"/>
    </source>
</evidence>